<dbReference type="PANTHER" id="PTHR30419:SF8">
    <property type="entry name" value="NITROGEN ASSIMILATION TRANSCRIPTIONAL ACTIVATOR-RELATED"/>
    <property type="match status" value="1"/>
</dbReference>
<feature type="domain" description="HTH lysR-type" evidence="5">
    <location>
        <begin position="16"/>
        <end position="73"/>
    </location>
</feature>
<dbReference type="EMBL" id="JAOCZP010000005">
    <property type="protein sequence ID" value="MCT7376673.1"/>
    <property type="molecule type" value="Genomic_DNA"/>
</dbReference>
<dbReference type="InterPro" id="IPR050950">
    <property type="entry name" value="HTH-type_LysR_regulators"/>
</dbReference>
<dbReference type="RefSeq" id="WP_260904799.1">
    <property type="nucleotide sequence ID" value="NZ_JAOCZP010000005.1"/>
</dbReference>
<dbReference type="InterPro" id="IPR005119">
    <property type="entry name" value="LysR_subst-bd"/>
</dbReference>
<organism evidence="6 7">
    <name type="scientific">Chelativorans salis</name>
    <dbReference type="NCBI Taxonomy" id="2978478"/>
    <lineage>
        <taxon>Bacteria</taxon>
        <taxon>Pseudomonadati</taxon>
        <taxon>Pseudomonadota</taxon>
        <taxon>Alphaproteobacteria</taxon>
        <taxon>Hyphomicrobiales</taxon>
        <taxon>Phyllobacteriaceae</taxon>
        <taxon>Chelativorans</taxon>
    </lineage>
</organism>
<dbReference type="InterPro" id="IPR036390">
    <property type="entry name" value="WH_DNA-bd_sf"/>
</dbReference>
<evidence type="ECO:0000259" key="5">
    <source>
        <dbReference type="PROSITE" id="PS50931"/>
    </source>
</evidence>
<evidence type="ECO:0000313" key="7">
    <source>
        <dbReference type="Proteomes" id="UP001320831"/>
    </source>
</evidence>
<dbReference type="Pfam" id="PF03466">
    <property type="entry name" value="LysR_substrate"/>
    <property type="match status" value="1"/>
</dbReference>
<keyword evidence="4" id="KW-0804">Transcription</keyword>
<reference evidence="6 7" key="1">
    <citation type="submission" date="2022-09" db="EMBL/GenBank/DDBJ databases">
        <title>Chelativorans salina sp. nov., a novel slightly halophilic bacterium isolated from a saline lake sediment enrichment.</title>
        <authorList>
            <person name="Gao L."/>
            <person name="Fang B.-Z."/>
            <person name="Li W.-J."/>
        </authorList>
    </citation>
    <scope>NUCLEOTIDE SEQUENCE [LARGE SCALE GENOMIC DNA]</scope>
    <source>
        <strain evidence="6 7">EGI FJ00035</strain>
    </source>
</reference>
<dbReference type="Pfam" id="PF00126">
    <property type="entry name" value="HTH_1"/>
    <property type="match status" value="2"/>
</dbReference>
<keyword evidence="3" id="KW-0238">DNA-binding</keyword>
<dbReference type="InterPro" id="IPR036388">
    <property type="entry name" value="WH-like_DNA-bd_sf"/>
</dbReference>
<name>A0ABT2LQ50_9HYPH</name>
<evidence type="ECO:0000256" key="3">
    <source>
        <dbReference type="ARBA" id="ARBA00023125"/>
    </source>
</evidence>
<dbReference type="InterPro" id="IPR000847">
    <property type="entry name" value="LysR_HTH_N"/>
</dbReference>
<feature type="domain" description="HTH lysR-type" evidence="5">
    <location>
        <begin position="116"/>
        <end position="173"/>
    </location>
</feature>
<proteinExistence type="inferred from homology"/>
<dbReference type="Proteomes" id="UP001320831">
    <property type="component" value="Unassembled WGS sequence"/>
</dbReference>
<evidence type="ECO:0000256" key="1">
    <source>
        <dbReference type="ARBA" id="ARBA00009437"/>
    </source>
</evidence>
<dbReference type="Gene3D" id="3.40.190.290">
    <property type="match status" value="1"/>
</dbReference>
<keyword evidence="2" id="KW-0805">Transcription regulation</keyword>
<keyword evidence="7" id="KW-1185">Reference proteome</keyword>
<evidence type="ECO:0000313" key="6">
    <source>
        <dbReference type="EMBL" id="MCT7376673.1"/>
    </source>
</evidence>
<dbReference type="SUPFAM" id="SSF53850">
    <property type="entry name" value="Periplasmic binding protein-like II"/>
    <property type="match status" value="1"/>
</dbReference>
<comment type="caution">
    <text evidence="6">The sequence shown here is derived from an EMBL/GenBank/DDBJ whole genome shotgun (WGS) entry which is preliminary data.</text>
</comment>
<sequence length="426" mass="47253">MVPPVTLSVLERTKHISIRHFRAFEAAGRLGSLNQAGDEVHMSQSTMTYALRQVEEMFRVRLMERDARGSRLTPEGEVVHARLVTFFELLNDTVVAALRPLGKRAEADLGRIVASISWLHIVAVAAFARLGDVDAAAQKLGISQASLLRRLREVGRCLGCDLFVRNAERLVLNRTGQAFARGLSLAAKELDYAVDELASLDESHVSTIALGCLGLARTALIPMTLSCYLSHRPSVRVRLVDDSFDVAFAKLCNGELDYLICAKRDDMAAHGIVGDELFSANYAIACRAGHPLTRVGKVTIADLLRHDWLLPIEGTPLRRACERIFEGVAFPSHSVIETQSAMTSFAILRSSDRLMISSWHDIVSNGQELYLSVLPYPLPIAARSIYLYRRQSFRPPPLHSELAARLRRRAAKFHEISSPLPELRPS</sequence>
<protein>
    <submittedName>
        <fullName evidence="6">LysR family transcriptional regulator</fullName>
    </submittedName>
</protein>
<gene>
    <name evidence="6" type="ORF">N5A92_16705</name>
</gene>
<dbReference type="PROSITE" id="PS50931">
    <property type="entry name" value="HTH_LYSR"/>
    <property type="match status" value="2"/>
</dbReference>
<evidence type="ECO:0000256" key="4">
    <source>
        <dbReference type="ARBA" id="ARBA00023163"/>
    </source>
</evidence>
<evidence type="ECO:0000256" key="2">
    <source>
        <dbReference type="ARBA" id="ARBA00023015"/>
    </source>
</evidence>
<dbReference type="PANTHER" id="PTHR30419">
    <property type="entry name" value="HTH-TYPE TRANSCRIPTIONAL REGULATOR YBHD"/>
    <property type="match status" value="1"/>
</dbReference>
<dbReference type="Gene3D" id="1.10.10.10">
    <property type="entry name" value="Winged helix-like DNA-binding domain superfamily/Winged helix DNA-binding domain"/>
    <property type="match status" value="2"/>
</dbReference>
<dbReference type="SUPFAM" id="SSF46785">
    <property type="entry name" value="Winged helix' DNA-binding domain"/>
    <property type="match status" value="2"/>
</dbReference>
<comment type="similarity">
    <text evidence="1">Belongs to the LysR transcriptional regulatory family.</text>
</comment>
<accession>A0ABT2LQ50</accession>